<dbReference type="Gene3D" id="3.30.750.24">
    <property type="entry name" value="STAS domain"/>
    <property type="match status" value="1"/>
</dbReference>
<evidence type="ECO:0000259" key="3">
    <source>
        <dbReference type="PROSITE" id="PS50801"/>
    </source>
</evidence>
<dbReference type="EMBL" id="CP003282">
    <property type="protein sequence ID" value="AFG38672.1"/>
    <property type="molecule type" value="Genomic_DNA"/>
</dbReference>
<reference evidence="5" key="1">
    <citation type="journal article" date="2013" name="Stand. Genomic Sci.">
        <title>Complete genome sequence of the halophilic bacterium Spirochaeta africana type strain (Z-7692(T)) from the alkaline Lake Magadi in the East African Rift.</title>
        <authorList>
            <person name="Liolos K."/>
            <person name="Abt B."/>
            <person name="Scheuner C."/>
            <person name="Teshima H."/>
            <person name="Held B."/>
            <person name="Lapidus A."/>
            <person name="Nolan M."/>
            <person name="Lucas S."/>
            <person name="Deshpande S."/>
            <person name="Cheng J.F."/>
            <person name="Tapia R."/>
            <person name="Goodwin L.A."/>
            <person name="Pitluck S."/>
            <person name="Pagani I."/>
            <person name="Ivanova N."/>
            <person name="Mavromatis K."/>
            <person name="Mikhailova N."/>
            <person name="Huntemann M."/>
            <person name="Pati A."/>
            <person name="Chen A."/>
            <person name="Palaniappan K."/>
            <person name="Land M."/>
            <person name="Rohde M."/>
            <person name="Tindall B.J."/>
            <person name="Detter J.C."/>
            <person name="Goker M."/>
            <person name="Bristow J."/>
            <person name="Eisen J.A."/>
            <person name="Markowitz V."/>
            <person name="Hugenholtz P."/>
            <person name="Woyke T."/>
            <person name="Klenk H.P."/>
            <person name="Kyrpides N.C."/>
        </authorList>
    </citation>
    <scope>NUCLEOTIDE SEQUENCE</scope>
    <source>
        <strain evidence="5">ATCC 700263 / DSM 8902 / Z-7692</strain>
    </source>
</reference>
<evidence type="ECO:0000313" key="5">
    <source>
        <dbReference type="Proteomes" id="UP000007383"/>
    </source>
</evidence>
<dbReference type="HOGENOM" id="CLU_115403_9_3_12"/>
<dbReference type="InterPro" id="IPR003658">
    <property type="entry name" value="Anti-sigma_ant"/>
</dbReference>
<keyword evidence="5" id="KW-1185">Reference proteome</keyword>
<gene>
    <name evidence="4" type="ordered locus">Spiaf_2646</name>
</gene>
<protein>
    <recommendedName>
        <fullName evidence="2">Anti-sigma factor antagonist</fullName>
    </recommendedName>
</protein>
<comment type="similarity">
    <text evidence="1 2">Belongs to the anti-sigma-factor antagonist family.</text>
</comment>
<evidence type="ECO:0000256" key="1">
    <source>
        <dbReference type="ARBA" id="ARBA00009013"/>
    </source>
</evidence>
<dbReference type="PATRIC" id="fig|889378.3.peg.2620"/>
<dbReference type="PROSITE" id="PS50801">
    <property type="entry name" value="STAS"/>
    <property type="match status" value="1"/>
</dbReference>
<feature type="domain" description="STAS" evidence="3">
    <location>
        <begin position="1"/>
        <end position="110"/>
    </location>
</feature>
<proteinExistence type="inferred from homology"/>
<dbReference type="PANTHER" id="PTHR33495:SF2">
    <property type="entry name" value="ANTI-SIGMA FACTOR ANTAGONIST TM_1081-RELATED"/>
    <property type="match status" value="1"/>
</dbReference>
<dbReference type="GO" id="GO:0043856">
    <property type="term" value="F:anti-sigma factor antagonist activity"/>
    <property type="evidence" value="ECO:0007669"/>
    <property type="project" value="InterPro"/>
</dbReference>
<dbReference type="CDD" id="cd07043">
    <property type="entry name" value="STAS_anti-anti-sigma_factors"/>
    <property type="match status" value="1"/>
</dbReference>
<name>H9UMC9_SPIAZ</name>
<dbReference type="STRING" id="889378.Spiaf_2646"/>
<accession>H9UMC9</accession>
<dbReference type="NCBIfam" id="TIGR00377">
    <property type="entry name" value="ant_ant_sig"/>
    <property type="match status" value="1"/>
</dbReference>
<dbReference type="InterPro" id="IPR002645">
    <property type="entry name" value="STAS_dom"/>
</dbReference>
<dbReference type="Pfam" id="PF01740">
    <property type="entry name" value="STAS"/>
    <property type="match status" value="1"/>
</dbReference>
<dbReference type="InterPro" id="IPR036513">
    <property type="entry name" value="STAS_dom_sf"/>
</dbReference>
<dbReference type="OrthoDB" id="9793697at2"/>
<dbReference type="Proteomes" id="UP000007383">
    <property type="component" value="Chromosome"/>
</dbReference>
<dbReference type="KEGG" id="sfc:Spiaf_2646"/>
<dbReference type="eggNOG" id="COG1366">
    <property type="taxonomic scope" value="Bacteria"/>
</dbReference>
<sequence>MELKIRKQGEIYIIDVSGDMDLYNTNQLKELFMKMLAKNIERFIINLENVSYIDSSGVGTLINIFSTVKQKNLKFYLANVHGTTKKVLELTKLMGFFPIAPSVEEALGAMQ</sequence>
<dbReference type="AlphaFoldDB" id="H9UMC9"/>
<organism evidence="4 5">
    <name type="scientific">Spirochaeta africana (strain ATCC 700263 / DSM 8902 / Z-7692)</name>
    <dbReference type="NCBI Taxonomy" id="889378"/>
    <lineage>
        <taxon>Bacteria</taxon>
        <taxon>Pseudomonadati</taxon>
        <taxon>Spirochaetota</taxon>
        <taxon>Spirochaetia</taxon>
        <taxon>Spirochaetales</taxon>
        <taxon>Spirochaetaceae</taxon>
        <taxon>Spirochaeta</taxon>
    </lineage>
</organism>
<evidence type="ECO:0000313" key="4">
    <source>
        <dbReference type="EMBL" id="AFG38672.1"/>
    </source>
</evidence>
<dbReference type="SUPFAM" id="SSF52091">
    <property type="entry name" value="SpoIIaa-like"/>
    <property type="match status" value="1"/>
</dbReference>
<evidence type="ECO:0000256" key="2">
    <source>
        <dbReference type="RuleBase" id="RU003749"/>
    </source>
</evidence>
<dbReference type="RefSeq" id="WP_014456654.1">
    <property type="nucleotide sequence ID" value="NC_017098.1"/>
</dbReference>
<dbReference type="PANTHER" id="PTHR33495">
    <property type="entry name" value="ANTI-SIGMA FACTOR ANTAGONIST TM_1081-RELATED-RELATED"/>
    <property type="match status" value="1"/>
</dbReference>